<dbReference type="GO" id="GO:0005886">
    <property type="term" value="C:plasma membrane"/>
    <property type="evidence" value="ECO:0007669"/>
    <property type="project" value="TreeGrafter"/>
</dbReference>
<comment type="subcellular location">
    <subcellularLocation>
        <location evidence="1">Membrane</location>
        <topology evidence="1">Multi-pass membrane protein</topology>
    </subcellularLocation>
</comment>
<evidence type="ECO:0000256" key="1">
    <source>
        <dbReference type="ARBA" id="ARBA00004141"/>
    </source>
</evidence>
<feature type="non-terminal residue" evidence="10">
    <location>
        <position position="223"/>
    </location>
</feature>
<feature type="non-terminal residue" evidence="10">
    <location>
        <position position="1"/>
    </location>
</feature>
<protein>
    <submittedName>
        <fullName evidence="10">Ammonium transporter 1 member 3</fullName>
    </submittedName>
</protein>
<evidence type="ECO:0000256" key="8">
    <source>
        <dbReference type="SAM" id="Phobius"/>
    </source>
</evidence>
<keyword evidence="11" id="KW-1185">Reference proteome</keyword>
<dbReference type="Proteomes" id="UP000236333">
    <property type="component" value="Unassembled WGS sequence"/>
</dbReference>
<evidence type="ECO:0000256" key="2">
    <source>
        <dbReference type="ARBA" id="ARBA00005887"/>
    </source>
</evidence>
<keyword evidence="7" id="KW-0924">Ammonia transport</keyword>
<feature type="transmembrane region" description="Helical" evidence="8">
    <location>
        <begin position="204"/>
        <end position="221"/>
    </location>
</feature>
<feature type="transmembrane region" description="Helical" evidence="8">
    <location>
        <begin position="79"/>
        <end position="100"/>
    </location>
</feature>
<dbReference type="InterPro" id="IPR018047">
    <property type="entry name" value="Ammonium_transpt_CS"/>
</dbReference>
<keyword evidence="4 8" id="KW-0812">Transmembrane</keyword>
<keyword evidence="6 8" id="KW-0472">Membrane</keyword>
<dbReference type="GO" id="GO:0097272">
    <property type="term" value="P:ammonium homeostasis"/>
    <property type="evidence" value="ECO:0007669"/>
    <property type="project" value="TreeGrafter"/>
</dbReference>
<gene>
    <name evidence="10" type="ORF">TSOC_007190</name>
</gene>
<feature type="transmembrane region" description="Helical" evidence="8">
    <location>
        <begin position="162"/>
        <end position="183"/>
    </location>
</feature>
<accession>A0A2J8A1L4</accession>
<dbReference type="AlphaFoldDB" id="A0A2J8A1L4"/>
<reference evidence="10 11" key="1">
    <citation type="journal article" date="2017" name="Mol. Biol. Evol.">
        <title>The 4-celled Tetrabaena socialis nuclear genome reveals the essential components for genetic control of cell number at the origin of multicellularity in the volvocine lineage.</title>
        <authorList>
            <person name="Featherston J."/>
            <person name="Arakaki Y."/>
            <person name="Hanschen E.R."/>
            <person name="Ferris P.J."/>
            <person name="Michod R.E."/>
            <person name="Olson B.J.S.C."/>
            <person name="Nozaki H."/>
            <person name="Durand P.M."/>
        </authorList>
    </citation>
    <scope>NUCLEOTIDE SEQUENCE [LARGE SCALE GENOMIC DNA]</scope>
    <source>
        <strain evidence="10 11">NIES-571</strain>
    </source>
</reference>
<dbReference type="InterPro" id="IPR029020">
    <property type="entry name" value="Ammonium/urea_transptr"/>
</dbReference>
<keyword evidence="5 8" id="KW-1133">Transmembrane helix</keyword>
<feature type="transmembrane region" description="Helical" evidence="8">
    <location>
        <begin position="112"/>
        <end position="135"/>
    </location>
</feature>
<evidence type="ECO:0000256" key="4">
    <source>
        <dbReference type="ARBA" id="ARBA00022692"/>
    </source>
</evidence>
<dbReference type="GO" id="GO:0008519">
    <property type="term" value="F:ammonium channel activity"/>
    <property type="evidence" value="ECO:0007669"/>
    <property type="project" value="InterPro"/>
</dbReference>
<dbReference type="OrthoDB" id="526147at2759"/>
<name>A0A2J8A1L4_9CHLO</name>
<evidence type="ECO:0000256" key="6">
    <source>
        <dbReference type="ARBA" id="ARBA00023136"/>
    </source>
</evidence>
<feature type="transmembrane region" description="Helical" evidence="8">
    <location>
        <begin position="53"/>
        <end position="73"/>
    </location>
</feature>
<comment type="caution">
    <text evidence="10">The sequence shown here is derived from an EMBL/GenBank/DDBJ whole genome shotgun (WGS) entry which is preliminary data.</text>
</comment>
<evidence type="ECO:0000313" key="10">
    <source>
        <dbReference type="EMBL" id="PNH06421.1"/>
    </source>
</evidence>
<feature type="domain" description="Ammonium transporter AmtB-like" evidence="9">
    <location>
        <begin position="7"/>
        <end position="94"/>
    </location>
</feature>
<dbReference type="PROSITE" id="PS01219">
    <property type="entry name" value="AMMONIUM_TRANSP"/>
    <property type="match status" value="1"/>
</dbReference>
<dbReference type="PANTHER" id="PTHR11730">
    <property type="entry name" value="AMMONIUM TRANSPORTER"/>
    <property type="match status" value="1"/>
</dbReference>
<feature type="domain" description="Ammonium transporter AmtB-like" evidence="9">
    <location>
        <begin position="98"/>
        <end position="223"/>
    </location>
</feature>
<evidence type="ECO:0000256" key="7">
    <source>
        <dbReference type="ARBA" id="ARBA00023177"/>
    </source>
</evidence>
<evidence type="ECO:0000259" key="9">
    <source>
        <dbReference type="Pfam" id="PF00909"/>
    </source>
</evidence>
<dbReference type="Gene3D" id="1.10.3430.10">
    <property type="entry name" value="Ammonium transporter AmtB like domains"/>
    <property type="match status" value="2"/>
</dbReference>
<dbReference type="Pfam" id="PF00909">
    <property type="entry name" value="Ammonium_transp"/>
    <property type="match status" value="2"/>
</dbReference>
<feature type="transmembrane region" description="Helical" evidence="8">
    <location>
        <begin position="20"/>
        <end position="46"/>
    </location>
</feature>
<dbReference type="EMBL" id="PGGS01000237">
    <property type="protein sequence ID" value="PNH06421.1"/>
    <property type="molecule type" value="Genomic_DNA"/>
</dbReference>
<evidence type="ECO:0000256" key="3">
    <source>
        <dbReference type="ARBA" id="ARBA00022448"/>
    </source>
</evidence>
<proteinExistence type="inferred from homology"/>
<dbReference type="SUPFAM" id="SSF111352">
    <property type="entry name" value="Ammonium transporter"/>
    <property type="match status" value="2"/>
</dbReference>
<evidence type="ECO:0000313" key="11">
    <source>
        <dbReference type="Proteomes" id="UP000236333"/>
    </source>
</evidence>
<organism evidence="10 11">
    <name type="scientific">Tetrabaena socialis</name>
    <dbReference type="NCBI Taxonomy" id="47790"/>
    <lineage>
        <taxon>Eukaryota</taxon>
        <taxon>Viridiplantae</taxon>
        <taxon>Chlorophyta</taxon>
        <taxon>core chlorophytes</taxon>
        <taxon>Chlorophyceae</taxon>
        <taxon>CS clade</taxon>
        <taxon>Chlamydomonadales</taxon>
        <taxon>Tetrabaenaceae</taxon>
        <taxon>Tetrabaena</taxon>
    </lineage>
</organism>
<keyword evidence="3" id="KW-0813">Transport</keyword>
<dbReference type="PANTHER" id="PTHR11730:SF6">
    <property type="entry name" value="AMMONIUM TRANSPORTER"/>
    <property type="match status" value="1"/>
</dbReference>
<evidence type="ECO:0000256" key="5">
    <source>
        <dbReference type="ARBA" id="ARBA00022989"/>
    </source>
</evidence>
<dbReference type="InterPro" id="IPR024041">
    <property type="entry name" value="NH4_transpt_AmtB-like_dom"/>
</dbReference>
<comment type="similarity">
    <text evidence="2">Belongs to the ammonia transporter channel (TC 1.A.11.2) family.</text>
</comment>
<sequence>VFCMQIGFAMGSNLVIASTAASIVVSRVAVCTALAAGSGGVSMLFYRYALTRTWDVVAVCNGVLAGLVGVTAGCSVIEPWAAIGCGAVAAVVFCLFDSFTLHTMKVRQRCSFGAYLVYSFFISSFVYPVTVHWLWDSQGWLSAFNTQHDGYAAILRTGAIDFAGSGVVHMTGGFSALMGAAIIGPRVGRFSPDGTVNEMKGHSATLVVMGTFWLWFGWFGFNP</sequence>